<feature type="compositionally biased region" description="Basic and acidic residues" evidence="3">
    <location>
        <begin position="641"/>
        <end position="654"/>
    </location>
</feature>
<dbReference type="Gene3D" id="1.10.150.20">
    <property type="entry name" value="5' to 3' exonuclease, C-terminal subdomain"/>
    <property type="match status" value="1"/>
</dbReference>
<dbReference type="FunFam" id="3.40.50.1010:FF:000037">
    <property type="entry name" value="Rad2-like endonuclease, putative (AFU_orthologue AFUA_3G13260)"/>
    <property type="match status" value="1"/>
</dbReference>
<dbReference type="STRING" id="98403.A0A151GMS4"/>
<dbReference type="InterPro" id="IPR006086">
    <property type="entry name" value="XPG-I_dom"/>
</dbReference>
<proteinExistence type="predicted"/>
<dbReference type="GO" id="GO:0006281">
    <property type="term" value="P:DNA repair"/>
    <property type="evidence" value="ECO:0007669"/>
    <property type="project" value="UniProtKB-ARBA"/>
</dbReference>
<dbReference type="InterPro" id="IPR029060">
    <property type="entry name" value="PIN-like_dom_sf"/>
</dbReference>
<feature type="region of interest" description="Disordered" evidence="3">
    <location>
        <begin position="490"/>
        <end position="739"/>
    </location>
</feature>
<dbReference type="GO" id="GO:0008821">
    <property type="term" value="F:crossover junction DNA endonuclease activity"/>
    <property type="evidence" value="ECO:0007669"/>
    <property type="project" value="InterPro"/>
</dbReference>
<keyword evidence="7" id="KW-1185">Reference proteome</keyword>
<dbReference type="Gene3D" id="3.40.50.1010">
    <property type="entry name" value="5'-nuclease"/>
    <property type="match status" value="2"/>
</dbReference>
<dbReference type="InterPro" id="IPR036279">
    <property type="entry name" value="5-3_exonuclease_C_sf"/>
</dbReference>
<dbReference type="EMBL" id="LAYC01000002">
    <property type="protein sequence ID" value="KYK58396.1"/>
    <property type="molecule type" value="Genomic_DNA"/>
</dbReference>
<dbReference type="Pfam" id="PF00752">
    <property type="entry name" value="XPG_N"/>
    <property type="match status" value="1"/>
</dbReference>
<evidence type="ECO:0000256" key="1">
    <source>
        <dbReference type="ARBA" id="ARBA00022722"/>
    </source>
</evidence>
<accession>A0A151GMS4</accession>
<dbReference type="InterPro" id="IPR041177">
    <property type="entry name" value="GEN1_C"/>
</dbReference>
<feature type="compositionally biased region" description="Pro residues" evidence="3">
    <location>
        <begin position="581"/>
        <end position="591"/>
    </location>
</feature>
<evidence type="ECO:0000313" key="6">
    <source>
        <dbReference type="EMBL" id="KYK58396.1"/>
    </source>
</evidence>
<keyword evidence="2" id="KW-0378">Hydrolase</keyword>
<organism evidence="6 7">
    <name type="scientific">Drechmeria coniospora</name>
    <name type="common">Nematophagous fungus</name>
    <name type="synonym">Meria coniospora</name>
    <dbReference type="NCBI Taxonomy" id="98403"/>
    <lineage>
        <taxon>Eukaryota</taxon>
        <taxon>Fungi</taxon>
        <taxon>Dikarya</taxon>
        <taxon>Ascomycota</taxon>
        <taxon>Pezizomycotina</taxon>
        <taxon>Sordariomycetes</taxon>
        <taxon>Hypocreomycetidae</taxon>
        <taxon>Hypocreales</taxon>
        <taxon>Ophiocordycipitaceae</taxon>
        <taxon>Drechmeria</taxon>
    </lineage>
</organism>
<dbReference type="PANTHER" id="PTHR11081">
    <property type="entry name" value="FLAP ENDONUCLEASE FAMILY MEMBER"/>
    <property type="match status" value="1"/>
</dbReference>
<keyword evidence="1" id="KW-0540">Nuclease</keyword>
<evidence type="ECO:0000259" key="4">
    <source>
        <dbReference type="SMART" id="SM00484"/>
    </source>
</evidence>
<dbReference type="InterPro" id="IPR037316">
    <property type="entry name" value="Yen1_H3TH"/>
</dbReference>
<dbReference type="SMART" id="SM00485">
    <property type="entry name" value="XPGN"/>
    <property type="match status" value="1"/>
</dbReference>
<dbReference type="RefSeq" id="XP_040657748.1">
    <property type="nucleotide sequence ID" value="XM_040802715.1"/>
</dbReference>
<dbReference type="CDD" id="cd09906">
    <property type="entry name" value="H3TH_YEN1"/>
    <property type="match status" value="1"/>
</dbReference>
<protein>
    <submittedName>
        <fullName evidence="6">Flap structure-specific endonuclease</fullName>
    </submittedName>
</protein>
<feature type="region of interest" description="Disordered" evidence="3">
    <location>
        <begin position="451"/>
        <end position="478"/>
    </location>
</feature>
<name>A0A151GMS4_DRECN</name>
<dbReference type="PANTHER" id="PTHR11081:SF75">
    <property type="entry name" value="ENDONUCLEASE, PUTATIVE (AFU_ORTHOLOGUE AFUA_3G13260)-RELATED"/>
    <property type="match status" value="1"/>
</dbReference>
<dbReference type="InParanoid" id="A0A151GMS4"/>
<sequence>MGIKGIYGELGPGQRVSLAKLAADALKNDHKPFRLAIDIAIWQFQTQAARGGTNPAIRTLFYRLVRLLATSITPIFVFDGPNKPALKRNKRSGRGDGVATAQAKRLIRLFGFSYHDAPGEAEAECALLQKQGIVDAVLSEDVDTIMFGCTRTLRNWSAEGTTSKTPTHVSLYDVNDPAIANIGLGREGMVLVALMSGGDYLPDGIPGCGVKVACEAAQAGYGKSVCSLKTSDEAGLHAWRQSLMHELKTNEKGYFRTKHKALAIPEDFPNLEVLRFYTHPAVSQQAKLDAVRQKLERKREIQLEDLREFTRETFDWDFRIGAIKFIRVLGHALLVQKLLQGQEEGLHLIQRISGRRQHITTQGTSELRVSYIPQDVVPIDLSREVDEDVSYGRDGLALNSDNEFEAGSNAMDPAEEAKTISGKVFDVAKPELAWVLEDVVRQYASEAVKTWEESEAAKVSRRSPTKKASGGRSRKAVSVPAAGTLDGFVRTTKLQSTADKGVGKDLGESAGANRSQPPKSNILRIPRPIPSRQMSKPSSPLASSPERPTTSWTTGSSPRTPRQRGPAAQPEAILISSSPVAAPPSPLPPMSASPTAQSRLRPATKGRDDQSSPLHPVHPLSRESPKSKASHTRKQRAAATKKAEAAKKPQESRFKQLSMDMFATQSPRPLEPRSQPISPPTRAKPPGRRGDDECDVVDITAVDGETLSEGPGSPGKRRSQGDSRSPTTSAAHSPCRKKKLLVPHVSADGFFTEVEVDEAERDARMTRGVRAGVARYSDVALIDLTGGD</sequence>
<dbReference type="Proteomes" id="UP000076580">
    <property type="component" value="Chromosome 02"/>
</dbReference>
<gene>
    <name evidence="6" type="ORF">DCS_05410</name>
</gene>
<keyword evidence="6" id="KW-0255">Endonuclease</keyword>
<evidence type="ECO:0000313" key="7">
    <source>
        <dbReference type="Proteomes" id="UP000076580"/>
    </source>
</evidence>
<feature type="compositionally biased region" description="Polar residues" evidence="3">
    <location>
        <begin position="532"/>
        <end position="560"/>
    </location>
</feature>
<feature type="compositionally biased region" description="Polar residues" evidence="3">
    <location>
        <begin position="722"/>
        <end position="731"/>
    </location>
</feature>
<dbReference type="SMART" id="SM00484">
    <property type="entry name" value="XPGI"/>
    <property type="match status" value="1"/>
</dbReference>
<feature type="domain" description="XPG-I" evidence="4">
    <location>
        <begin position="108"/>
        <end position="184"/>
    </location>
</feature>
<dbReference type="SUPFAM" id="SSF88723">
    <property type="entry name" value="PIN domain-like"/>
    <property type="match status" value="1"/>
</dbReference>
<evidence type="ECO:0000259" key="5">
    <source>
        <dbReference type="SMART" id="SM00485"/>
    </source>
</evidence>
<dbReference type="SUPFAM" id="SSF47807">
    <property type="entry name" value="5' to 3' exonuclease, C-terminal subdomain"/>
    <property type="match status" value="1"/>
</dbReference>
<dbReference type="Pfam" id="PF18380">
    <property type="entry name" value="GEN1_C"/>
    <property type="match status" value="1"/>
</dbReference>
<dbReference type="InterPro" id="IPR006084">
    <property type="entry name" value="XPG/Rad2"/>
</dbReference>
<dbReference type="Pfam" id="PF00867">
    <property type="entry name" value="XPG_I"/>
    <property type="match status" value="1"/>
</dbReference>
<dbReference type="GeneID" id="63718053"/>
<dbReference type="CDD" id="cd09870">
    <property type="entry name" value="PIN_YEN1"/>
    <property type="match status" value="1"/>
</dbReference>
<comment type="caution">
    <text evidence="6">The sequence shown here is derived from an EMBL/GenBank/DDBJ whole genome shotgun (WGS) entry which is preliminary data.</text>
</comment>
<dbReference type="InterPro" id="IPR006085">
    <property type="entry name" value="XPG_DNA_repair_N"/>
</dbReference>
<reference evidence="6 7" key="1">
    <citation type="journal article" date="2016" name="Sci. Rep.">
        <title>Insights into Adaptations to a Near-Obligate Nematode Endoparasitic Lifestyle from the Finished Genome of Drechmeria coniospora.</title>
        <authorList>
            <person name="Zhang L."/>
            <person name="Zhou Z."/>
            <person name="Guo Q."/>
            <person name="Fokkens L."/>
            <person name="Miskei M."/>
            <person name="Pocsi I."/>
            <person name="Zhang W."/>
            <person name="Chen M."/>
            <person name="Wang L."/>
            <person name="Sun Y."/>
            <person name="Donzelli B.G."/>
            <person name="Gibson D.M."/>
            <person name="Nelson D.R."/>
            <person name="Luo J.G."/>
            <person name="Rep M."/>
            <person name="Liu H."/>
            <person name="Yang S."/>
            <person name="Wang J."/>
            <person name="Krasnoff S.B."/>
            <person name="Xu Y."/>
            <person name="Molnar I."/>
            <person name="Lin M."/>
        </authorList>
    </citation>
    <scope>NUCLEOTIDE SEQUENCE [LARGE SCALE GENOMIC DNA]</scope>
    <source>
        <strain evidence="6 7">ARSEF 6962</strain>
    </source>
</reference>
<feature type="domain" description="XPG N-terminal" evidence="5">
    <location>
        <begin position="1"/>
        <end position="101"/>
    </location>
</feature>
<evidence type="ECO:0000256" key="3">
    <source>
        <dbReference type="SAM" id="MobiDB-lite"/>
    </source>
</evidence>
<dbReference type="GO" id="GO:0017108">
    <property type="term" value="F:5'-flap endonuclease activity"/>
    <property type="evidence" value="ECO:0007669"/>
    <property type="project" value="TreeGrafter"/>
</dbReference>
<evidence type="ECO:0000256" key="2">
    <source>
        <dbReference type="ARBA" id="ARBA00022801"/>
    </source>
</evidence>
<dbReference type="AlphaFoldDB" id="A0A151GMS4"/>
<dbReference type="PRINTS" id="PR00853">
    <property type="entry name" value="XPGRADSUPER"/>
</dbReference>